<organism evidence="1">
    <name type="scientific">Anguilla anguilla</name>
    <name type="common">European freshwater eel</name>
    <name type="synonym">Muraena anguilla</name>
    <dbReference type="NCBI Taxonomy" id="7936"/>
    <lineage>
        <taxon>Eukaryota</taxon>
        <taxon>Metazoa</taxon>
        <taxon>Chordata</taxon>
        <taxon>Craniata</taxon>
        <taxon>Vertebrata</taxon>
        <taxon>Euteleostomi</taxon>
        <taxon>Actinopterygii</taxon>
        <taxon>Neopterygii</taxon>
        <taxon>Teleostei</taxon>
        <taxon>Anguilliformes</taxon>
        <taxon>Anguillidae</taxon>
        <taxon>Anguilla</taxon>
    </lineage>
</organism>
<reference evidence="1" key="2">
    <citation type="journal article" date="2015" name="Fish Shellfish Immunol.">
        <title>Early steps in the European eel (Anguilla anguilla)-Vibrio vulnificus interaction in the gills: Role of the RtxA13 toxin.</title>
        <authorList>
            <person name="Callol A."/>
            <person name="Pajuelo D."/>
            <person name="Ebbesson L."/>
            <person name="Teles M."/>
            <person name="MacKenzie S."/>
            <person name="Amaro C."/>
        </authorList>
    </citation>
    <scope>NUCLEOTIDE SEQUENCE</scope>
</reference>
<name>A0A0E9XPT0_ANGAN</name>
<dbReference type="AlphaFoldDB" id="A0A0E9XPT0"/>
<sequence>MGTGACYWVLVPDPIHDSDSYMTPRKALKPQATIAGFSPLFCRATATMFIHAGQPLKVLKSKLGQEKYWLS</sequence>
<dbReference type="EMBL" id="GBXM01003850">
    <property type="protein sequence ID" value="JAI04728.1"/>
    <property type="molecule type" value="Transcribed_RNA"/>
</dbReference>
<protein>
    <submittedName>
        <fullName evidence="1">Uncharacterized protein</fullName>
    </submittedName>
</protein>
<evidence type="ECO:0000313" key="1">
    <source>
        <dbReference type="EMBL" id="JAI04728.1"/>
    </source>
</evidence>
<proteinExistence type="predicted"/>
<accession>A0A0E9XPT0</accession>
<reference evidence="1" key="1">
    <citation type="submission" date="2014-11" db="EMBL/GenBank/DDBJ databases">
        <authorList>
            <person name="Amaro Gonzalez C."/>
        </authorList>
    </citation>
    <scope>NUCLEOTIDE SEQUENCE</scope>
</reference>